<dbReference type="KEGG" id="pmrn:116956146"/>
<protein>
    <recommendedName>
        <fullName evidence="4">Peptidyl-prolyl cis-trans isomerase</fullName>
        <shortName evidence="4">PPIase</shortName>
        <ecNumber evidence="4">5.2.1.8</ecNumber>
    </recommendedName>
</protein>
<sequence>MGSLNAFQIALLCVLLAHKTVEAQGGLRTVTARVFLDVSVGGEPAGRVVLGLYGHTVPRTVENFVALADPTRGPRRGYKGSRLHRIIKGFAIQGGDFENGDGSAGFSIYGKHFDDENFRVKHSPFCIGMANSGENSNGSQFYITTAPTAWLNYRHVVFGRVLTGRHVVRVIEAVPTDENDVPVKEVVIVNCGIEESTAEDPETEGAQDL</sequence>
<dbReference type="AlphaFoldDB" id="A0AAJ7UC16"/>
<comment type="similarity">
    <text evidence="4">Belongs to the cyclophilin-type PPIase family.</text>
</comment>
<evidence type="ECO:0000256" key="4">
    <source>
        <dbReference type="RuleBase" id="RU363019"/>
    </source>
</evidence>
<comment type="function">
    <text evidence="4">PPIases accelerate the folding of proteins. It catalyzes the cis-trans isomerization of proline imidic peptide bonds in oligopeptides.</text>
</comment>
<dbReference type="GO" id="GO:0006457">
    <property type="term" value="P:protein folding"/>
    <property type="evidence" value="ECO:0007669"/>
    <property type="project" value="TreeGrafter"/>
</dbReference>
<dbReference type="Pfam" id="PF00160">
    <property type="entry name" value="Pro_isomerase"/>
    <property type="match status" value="1"/>
</dbReference>
<dbReference type="Proteomes" id="UP001318040">
    <property type="component" value="Chromosome 63"/>
</dbReference>
<gene>
    <name evidence="7" type="primary">LOC116956146</name>
</gene>
<feature type="signal peptide" evidence="4">
    <location>
        <begin position="1"/>
        <end position="23"/>
    </location>
</feature>
<dbReference type="InterPro" id="IPR002130">
    <property type="entry name" value="Cyclophilin-type_PPIase_dom"/>
</dbReference>
<evidence type="ECO:0000256" key="3">
    <source>
        <dbReference type="ARBA" id="ARBA00023235"/>
    </source>
</evidence>
<dbReference type="Gene3D" id="2.40.100.10">
    <property type="entry name" value="Cyclophilin-like"/>
    <property type="match status" value="1"/>
</dbReference>
<comment type="catalytic activity">
    <reaction evidence="1 4">
        <text>[protein]-peptidylproline (omega=180) = [protein]-peptidylproline (omega=0)</text>
        <dbReference type="Rhea" id="RHEA:16237"/>
        <dbReference type="Rhea" id="RHEA-COMP:10747"/>
        <dbReference type="Rhea" id="RHEA-COMP:10748"/>
        <dbReference type="ChEBI" id="CHEBI:83833"/>
        <dbReference type="ChEBI" id="CHEBI:83834"/>
        <dbReference type="EC" id="5.2.1.8"/>
    </reaction>
</comment>
<dbReference type="SUPFAM" id="SSF50891">
    <property type="entry name" value="Cyclophilin-like"/>
    <property type="match status" value="1"/>
</dbReference>
<evidence type="ECO:0000313" key="7">
    <source>
        <dbReference type="RefSeq" id="XP_032833514.1"/>
    </source>
</evidence>
<name>A0AAJ7UC16_PETMA</name>
<dbReference type="GO" id="GO:0005737">
    <property type="term" value="C:cytoplasm"/>
    <property type="evidence" value="ECO:0007669"/>
    <property type="project" value="TreeGrafter"/>
</dbReference>
<evidence type="ECO:0000256" key="1">
    <source>
        <dbReference type="ARBA" id="ARBA00000971"/>
    </source>
</evidence>
<dbReference type="PANTHER" id="PTHR11071">
    <property type="entry name" value="PEPTIDYL-PROLYL CIS-TRANS ISOMERASE"/>
    <property type="match status" value="1"/>
</dbReference>
<evidence type="ECO:0000256" key="2">
    <source>
        <dbReference type="ARBA" id="ARBA00023110"/>
    </source>
</evidence>
<dbReference type="GO" id="GO:0016018">
    <property type="term" value="F:cyclosporin A binding"/>
    <property type="evidence" value="ECO:0007669"/>
    <property type="project" value="TreeGrafter"/>
</dbReference>
<keyword evidence="3 4" id="KW-0413">Isomerase</keyword>
<dbReference type="GeneID" id="116956146"/>
<evidence type="ECO:0000259" key="5">
    <source>
        <dbReference type="PROSITE" id="PS50072"/>
    </source>
</evidence>
<accession>A0AAJ7UC16</accession>
<dbReference type="PANTHER" id="PTHR11071:SF561">
    <property type="entry name" value="PEPTIDYL-PROLYL CIS-TRANS ISOMERASE D-RELATED"/>
    <property type="match status" value="1"/>
</dbReference>
<feature type="domain" description="PPIase cyclophilin-type" evidence="5">
    <location>
        <begin position="35"/>
        <end position="193"/>
    </location>
</feature>
<dbReference type="FunFam" id="2.40.100.10:FF:000025">
    <property type="entry name" value="Peptidyl-prolyl cis-trans isomerase CYP19-2"/>
    <property type="match status" value="1"/>
</dbReference>
<dbReference type="PRINTS" id="PR00153">
    <property type="entry name" value="CSAPPISMRASE"/>
</dbReference>
<dbReference type="EC" id="5.2.1.8" evidence="4"/>
<reference evidence="7" key="1">
    <citation type="submission" date="2025-08" db="UniProtKB">
        <authorList>
            <consortium name="RefSeq"/>
        </authorList>
    </citation>
    <scope>IDENTIFICATION</scope>
    <source>
        <tissue evidence="7">Sperm</tissue>
    </source>
</reference>
<proteinExistence type="inferred from homology"/>
<dbReference type="GO" id="GO:0003755">
    <property type="term" value="F:peptidyl-prolyl cis-trans isomerase activity"/>
    <property type="evidence" value="ECO:0007669"/>
    <property type="project" value="UniProtKB-UniRule"/>
</dbReference>
<dbReference type="PROSITE" id="PS50072">
    <property type="entry name" value="CSA_PPIASE_2"/>
    <property type="match status" value="1"/>
</dbReference>
<keyword evidence="6" id="KW-1185">Reference proteome</keyword>
<keyword evidence="4" id="KW-0732">Signal</keyword>
<feature type="chain" id="PRO_5042316640" description="Peptidyl-prolyl cis-trans isomerase" evidence="4">
    <location>
        <begin position="24"/>
        <end position="209"/>
    </location>
</feature>
<dbReference type="RefSeq" id="XP_032833514.1">
    <property type="nucleotide sequence ID" value="XM_032977623.1"/>
</dbReference>
<organism evidence="6 7">
    <name type="scientific">Petromyzon marinus</name>
    <name type="common">Sea lamprey</name>
    <dbReference type="NCBI Taxonomy" id="7757"/>
    <lineage>
        <taxon>Eukaryota</taxon>
        <taxon>Metazoa</taxon>
        <taxon>Chordata</taxon>
        <taxon>Craniata</taxon>
        <taxon>Vertebrata</taxon>
        <taxon>Cyclostomata</taxon>
        <taxon>Hyperoartia</taxon>
        <taxon>Petromyzontiformes</taxon>
        <taxon>Petromyzontidae</taxon>
        <taxon>Petromyzon</taxon>
    </lineage>
</organism>
<evidence type="ECO:0000313" key="6">
    <source>
        <dbReference type="Proteomes" id="UP001318040"/>
    </source>
</evidence>
<keyword evidence="2 4" id="KW-0697">Rotamase</keyword>
<dbReference type="InterPro" id="IPR029000">
    <property type="entry name" value="Cyclophilin-like_dom_sf"/>
</dbReference>